<keyword evidence="1" id="KW-0472">Membrane</keyword>
<accession>A0A5M9HZQ0</accession>
<comment type="caution">
    <text evidence="2">The sequence shown here is derived from an EMBL/GenBank/DDBJ whole genome shotgun (WGS) entry which is preliminary data.</text>
</comment>
<dbReference type="EMBL" id="VMSO01000003">
    <property type="protein sequence ID" value="KAA8502177.1"/>
    <property type="molecule type" value="Genomic_DNA"/>
</dbReference>
<feature type="transmembrane region" description="Helical" evidence="1">
    <location>
        <begin position="7"/>
        <end position="34"/>
    </location>
</feature>
<gene>
    <name evidence="2" type="ORF">FNY66_03355</name>
</gene>
<sequence>MFIPYSLLIIIPASLFFVQSLFENVIFVIIVSYLETSGWTIALKVSGRETWERSLVTGAMAVFLYGVLDELGGFFLQNNFNLKIPRELLLYMVSTMAAILVSAFSNWRHELCVSLRHTE</sequence>
<keyword evidence="3" id="KW-1185">Reference proteome</keyword>
<feature type="transmembrane region" description="Helical" evidence="1">
    <location>
        <begin position="54"/>
        <end position="76"/>
    </location>
</feature>
<dbReference type="Proteomes" id="UP000322025">
    <property type="component" value="Unassembled WGS sequence"/>
</dbReference>
<reference evidence="2" key="1">
    <citation type="submission" date="2019-07" db="EMBL/GenBank/DDBJ databases">
        <authorList>
            <person name="Wongkuna S."/>
            <person name="Scaria J."/>
        </authorList>
    </citation>
    <scope>NUCLEOTIDE SEQUENCE [LARGE SCALE GENOMIC DNA]</scope>
    <source>
        <strain evidence="2">SW178</strain>
    </source>
</reference>
<keyword evidence="1" id="KW-0812">Transmembrane</keyword>
<evidence type="ECO:0000313" key="3">
    <source>
        <dbReference type="Proteomes" id="UP000322025"/>
    </source>
</evidence>
<organism evidence="2 3">
    <name type="scientific">Mediterraneibacter catenae</name>
    <dbReference type="NCBI Taxonomy" id="2594882"/>
    <lineage>
        <taxon>Bacteria</taxon>
        <taxon>Bacillati</taxon>
        <taxon>Bacillota</taxon>
        <taxon>Clostridia</taxon>
        <taxon>Lachnospirales</taxon>
        <taxon>Lachnospiraceae</taxon>
        <taxon>Mediterraneibacter</taxon>
    </lineage>
</organism>
<dbReference type="AlphaFoldDB" id="A0A5M9HZQ0"/>
<evidence type="ECO:0000256" key="1">
    <source>
        <dbReference type="SAM" id="Phobius"/>
    </source>
</evidence>
<protein>
    <submittedName>
        <fullName evidence="2">Uncharacterized protein</fullName>
    </submittedName>
</protein>
<dbReference type="RefSeq" id="WP_150310294.1">
    <property type="nucleotide sequence ID" value="NZ_VMSO01000003.1"/>
</dbReference>
<proteinExistence type="predicted"/>
<name>A0A5M9HZQ0_9FIRM</name>
<feature type="transmembrane region" description="Helical" evidence="1">
    <location>
        <begin position="88"/>
        <end position="107"/>
    </location>
</feature>
<evidence type="ECO:0000313" key="2">
    <source>
        <dbReference type="EMBL" id="KAA8502177.1"/>
    </source>
</evidence>
<keyword evidence="1" id="KW-1133">Transmembrane helix</keyword>